<dbReference type="GO" id="GO:0031298">
    <property type="term" value="C:replication fork protection complex"/>
    <property type="evidence" value="ECO:0007669"/>
    <property type="project" value="TreeGrafter"/>
</dbReference>
<dbReference type="EMBL" id="CAJEWN010000030">
    <property type="protein sequence ID" value="CAD2142773.1"/>
    <property type="molecule type" value="Genomic_DNA"/>
</dbReference>
<keyword evidence="3 6" id="KW-0227">DNA damage</keyword>
<evidence type="ECO:0000313" key="10">
    <source>
        <dbReference type="Proteomes" id="UP000580250"/>
    </source>
</evidence>
<evidence type="ECO:0000256" key="3">
    <source>
        <dbReference type="ARBA" id="ARBA00022763"/>
    </source>
</evidence>
<evidence type="ECO:0000259" key="8">
    <source>
        <dbReference type="Pfam" id="PF07962"/>
    </source>
</evidence>
<dbReference type="GO" id="GO:0031297">
    <property type="term" value="P:replication fork processing"/>
    <property type="evidence" value="ECO:0007669"/>
    <property type="project" value="UniProtKB-UniRule"/>
</dbReference>
<feature type="compositionally biased region" description="Basic and acidic residues" evidence="7">
    <location>
        <begin position="29"/>
        <end position="45"/>
    </location>
</feature>
<dbReference type="InterPro" id="IPR012923">
    <property type="entry name" value="Csm3"/>
</dbReference>
<comment type="similarity">
    <text evidence="2 6">Belongs to the CSM3 family.</text>
</comment>
<comment type="caution">
    <text evidence="9">The sequence shown here is derived from an EMBL/GenBank/DDBJ whole genome shotgun (WGS) entry which is preliminary data.</text>
</comment>
<evidence type="ECO:0000313" key="9">
    <source>
        <dbReference type="EMBL" id="CAD2142773.1"/>
    </source>
</evidence>
<evidence type="ECO:0000256" key="7">
    <source>
        <dbReference type="SAM" id="MobiDB-lite"/>
    </source>
</evidence>
<dbReference type="PANTHER" id="PTHR13220:SF11">
    <property type="entry name" value="TIMELESS-INTERACTING PROTEIN"/>
    <property type="match status" value="1"/>
</dbReference>
<dbReference type="AlphaFoldDB" id="A0A6V7U1V6"/>
<dbReference type="GO" id="GO:0043111">
    <property type="term" value="P:replication fork arrest"/>
    <property type="evidence" value="ECO:0007669"/>
    <property type="project" value="TreeGrafter"/>
</dbReference>
<feature type="domain" description="Chromosome segregation in meiosis protein 3" evidence="8">
    <location>
        <begin position="64"/>
        <end position="144"/>
    </location>
</feature>
<evidence type="ECO:0000256" key="1">
    <source>
        <dbReference type="ARBA" id="ARBA00004123"/>
    </source>
</evidence>
<comment type="subcellular location">
    <subcellularLocation>
        <location evidence="1 6">Nucleus</location>
    </subcellularLocation>
</comment>
<dbReference type="GO" id="GO:0003677">
    <property type="term" value="F:DNA binding"/>
    <property type="evidence" value="ECO:0007669"/>
    <property type="project" value="TreeGrafter"/>
</dbReference>
<dbReference type="Pfam" id="PF07962">
    <property type="entry name" value="Swi3"/>
    <property type="match status" value="1"/>
</dbReference>
<evidence type="ECO:0000256" key="2">
    <source>
        <dbReference type="ARBA" id="ARBA00006075"/>
    </source>
</evidence>
<keyword evidence="4 6" id="KW-0539">Nucleus</keyword>
<feature type="compositionally biased region" description="Acidic residues" evidence="7">
    <location>
        <begin position="1"/>
        <end position="28"/>
    </location>
</feature>
<dbReference type="OrthoDB" id="437078at2759"/>
<dbReference type="Proteomes" id="UP000580250">
    <property type="component" value="Unassembled WGS sequence"/>
</dbReference>
<proteinExistence type="inferred from homology"/>
<protein>
    <recommendedName>
        <fullName evidence="6">TIMELESS-interacting protein</fullName>
    </recommendedName>
</protein>
<evidence type="ECO:0000256" key="6">
    <source>
        <dbReference type="RuleBase" id="RU366049"/>
    </source>
</evidence>
<evidence type="ECO:0000256" key="5">
    <source>
        <dbReference type="ARBA" id="ARBA00023306"/>
    </source>
</evidence>
<organism evidence="9 10">
    <name type="scientific">Meloidogyne enterolobii</name>
    <name type="common">Root-knot nematode worm</name>
    <name type="synonym">Meloidogyne mayaguensis</name>
    <dbReference type="NCBI Taxonomy" id="390850"/>
    <lineage>
        <taxon>Eukaryota</taxon>
        <taxon>Metazoa</taxon>
        <taxon>Ecdysozoa</taxon>
        <taxon>Nematoda</taxon>
        <taxon>Chromadorea</taxon>
        <taxon>Rhabditida</taxon>
        <taxon>Tylenchina</taxon>
        <taxon>Tylenchomorpha</taxon>
        <taxon>Tylenchoidea</taxon>
        <taxon>Meloidogynidae</taxon>
        <taxon>Meloidogyninae</taxon>
        <taxon>Meloidogyne</taxon>
    </lineage>
</organism>
<keyword evidence="5 6" id="KW-0131">Cell cycle</keyword>
<gene>
    <name evidence="9" type="ORF">MENT_LOCUS7349</name>
</gene>
<dbReference type="InterPro" id="IPR040038">
    <property type="entry name" value="TIPIN/Csm3/Swi3"/>
</dbReference>
<reference evidence="9 10" key="1">
    <citation type="submission" date="2020-08" db="EMBL/GenBank/DDBJ databases">
        <authorList>
            <person name="Koutsovoulos G."/>
            <person name="Danchin GJ E."/>
        </authorList>
    </citation>
    <scope>NUCLEOTIDE SEQUENCE [LARGE SCALE GENOMIC DNA]</scope>
</reference>
<feature type="region of interest" description="Disordered" evidence="7">
    <location>
        <begin position="144"/>
        <end position="245"/>
    </location>
</feature>
<comment type="function">
    <text evidence="6">Plays an important role in the control of DNA replication and the maintenance of replication fork stability.</text>
</comment>
<feature type="compositionally biased region" description="Basic and acidic residues" evidence="7">
    <location>
        <begin position="211"/>
        <end position="223"/>
    </location>
</feature>
<sequence>MEFDDFGDLFGDEVLEMDEKDAEKDEIEQEKSTQKAKDLENVWEKTEEDETKNSKRKIRRPQPKLSEKELTSEKGIEALKASFDNFNFPKEYDPYQKLDILLNKMECWAHNLFPKMNFDDCLDKIEKLGRKRLVQATMKRLRHGFSQEEDEDDEIVEEENVEKDENNPIINSKQTHKKGQKISNKLVESSDEDNDDLDKYLDSLKTQQSNEQKDEEMREKDSDENSEIMQTKKEVKRRKIIDEDE</sequence>
<accession>A0A6V7U1V6</accession>
<feature type="compositionally biased region" description="Acidic residues" evidence="7">
    <location>
        <begin position="147"/>
        <end position="162"/>
    </location>
</feature>
<name>A0A6V7U1V6_MELEN</name>
<evidence type="ECO:0000256" key="4">
    <source>
        <dbReference type="ARBA" id="ARBA00023242"/>
    </source>
</evidence>
<feature type="region of interest" description="Disordered" evidence="7">
    <location>
        <begin position="1"/>
        <end position="71"/>
    </location>
</feature>
<dbReference type="PANTHER" id="PTHR13220">
    <property type="entry name" value="TIMELESS INTERACTING-RELATED"/>
    <property type="match status" value="1"/>
</dbReference>
<dbReference type="GO" id="GO:0006974">
    <property type="term" value="P:DNA damage response"/>
    <property type="evidence" value="ECO:0007669"/>
    <property type="project" value="UniProtKB-KW"/>
</dbReference>
<dbReference type="GO" id="GO:0000076">
    <property type="term" value="P:DNA replication checkpoint signaling"/>
    <property type="evidence" value="ECO:0007669"/>
    <property type="project" value="UniProtKB-UniRule"/>
</dbReference>